<comment type="caution">
    <text evidence="1">The sequence shown here is derived from an EMBL/GenBank/DDBJ whole genome shotgun (WGS) entry which is preliminary data.</text>
</comment>
<proteinExistence type="predicted"/>
<dbReference type="SUPFAM" id="SSF54909">
    <property type="entry name" value="Dimeric alpha+beta barrel"/>
    <property type="match status" value="1"/>
</dbReference>
<name>A0A917H165_9MICC</name>
<dbReference type="EMBL" id="BMEQ01000018">
    <property type="protein sequence ID" value="GGG64271.1"/>
    <property type="molecule type" value="Genomic_DNA"/>
</dbReference>
<dbReference type="Gene3D" id="3.30.70.100">
    <property type="match status" value="1"/>
</dbReference>
<protein>
    <recommendedName>
        <fullName evidence="3">ABM domain-containing protein</fullName>
    </recommendedName>
</protein>
<evidence type="ECO:0000313" key="2">
    <source>
        <dbReference type="Proteomes" id="UP000638848"/>
    </source>
</evidence>
<dbReference type="AlphaFoldDB" id="A0A917H165"/>
<dbReference type="Proteomes" id="UP000638848">
    <property type="component" value="Unassembled WGS sequence"/>
</dbReference>
<sequence length="114" mass="12134">MYARISTYESGYPEDYDAGLASLREEVMSQIQGMPGYRGALSLIERSTGQSVSITLWDDEDALAATRQGAERIRESAAATSGSRVLSTVEYEVGYADLPIPPDPAAGPESASPS</sequence>
<evidence type="ECO:0000313" key="1">
    <source>
        <dbReference type="EMBL" id="GGG64271.1"/>
    </source>
</evidence>
<gene>
    <name evidence="1" type="ORF">GCM10011374_29810</name>
</gene>
<dbReference type="InterPro" id="IPR011008">
    <property type="entry name" value="Dimeric_a/b-barrel"/>
</dbReference>
<accession>A0A917H165</accession>
<reference evidence="1" key="2">
    <citation type="submission" date="2020-09" db="EMBL/GenBank/DDBJ databases">
        <authorList>
            <person name="Sun Q."/>
            <person name="Zhou Y."/>
        </authorList>
    </citation>
    <scope>NUCLEOTIDE SEQUENCE</scope>
    <source>
        <strain evidence="1">CGMCC 1.12187</strain>
    </source>
</reference>
<dbReference type="RefSeq" id="WP_188538592.1">
    <property type="nucleotide sequence ID" value="NZ_BMEQ01000018.1"/>
</dbReference>
<organism evidence="1 2">
    <name type="scientific">Kocuria dechangensis</name>
    <dbReference type="NCBI Taxonomy" id="1176249"/>
    <lineage>
        <taxon>Bacteria</taxon>
        <taxon>Bacillati</taxon>
        <taxon>Actinomycetota</taxon>
        <taxon>Actinomycetes</taxon>
        <taxon>Micrococcales</taxon>
        <taxon>Micrococcaceae</taxon>
        <taxon>Kocuria</taxon>
    </lineage>
</organism>
<reference evidence="1" key="1">
    <citation type="journal article" date="2014" name="Int. J. Syst. Evol. Microbiol.">
        <title>Complete genome sequence of Corynebacterium casei LMG S-19264T (=DSM 44701T), isolated from a smear-ripened cheese.</title>
        <authorList>
            <consortium name="US DOE Joint Genome Institute (JGI-PGF)"/>
            <person name="Walter F."/>
            <person name="Albersmeier A."/>
            <person name="Kalinowski J."/>
            <person name="Ruckert C."/>
        </authorList>
    </citation>
    <scope>NUCLEOTIDE SEQUENCE</scope>
    <source>
        <strain evidence="1">CGMCC 1.12187</strain>
    </source>
</reference>
<evidence type="ECO:0008006" key="3">
    <source>
        <dbReference type="Google" id="ProtNLM"/>
    </source>
</evidence>
<keyword evidence="2" id="KW-1185">Reference proteome</keyword>